<reference evidence="10" key="1">
    <citation type="submission" date="2019-12" db="EMBL/GenBank/DDBJ databases">
        <title>Complete genome of Terracaulis silvestris 0127_4.</title>
        <authorList>
            <person name="Vieira S."/>
            <person name="Riedel T."/>
            <person name="Sproer C."/>
            <person name="Pascual J."/>
            <person name="Boedeker C."/>
            <person name="Overmann J."/>
        </authorList>
    </citation>
    <scope>NUCLEOTIDE SEQUENCE [LARGE SCALE GENOMIC DNA]</scope>
    <source>
        <strain evidence="10">0127_4</strain>
    </source>
</reference>
<dbReference type="EC" id="2.1.1.77" evidence="7"/>
<evidence type="ECO:0000256" key="2">
    <source>
        <dbReference type="ARBA" id="ARBA00005369"/>
    </source>
</evidence>
<dbReference type="SUPFAM" id="SSF53335">
    <property type="entry name" value="S-adenosyl-L-methionine-dependent methyltransferases"/>
    <property type="match status" value="1"/>
</dbReference>
<dbReference type="Gene3D" id="3.40.50.150">
    <property type="entry name" value="Vaccinia Virus protein VP39"/>
    <property type="match status" value="1"/>
</dbReference>
<dbReference type="KEGG" id="tsv:DSM104635_02802"/>
<dbReference type="GO" id="GO:0005737">
    <property type="term" value="C:cytoplasm"/>
    <property type="evidence" value="ECO:0007669"/>
    <property type="project" value="UniProtKB-SubCell"/>
</dbReference>
<feature type="domain" description="Ribosomal RNA adenine methylase transferase N-terminal" evidence="8">
    <location>
        <begin position="65"/>
        <end position="209"/>
    </location>
</feature>
<dbReference type="NCBIfam" id="NF001453">
    <property type="entry name" value="PRK00312.1"/>
    <property type="match status" value="1"/>
</dbReference>
<dbReference type="InterPro" id="IPR020598">
    <property type="entry name" value="rRNA_Ade_methylase_Trfase_N"/>
</dbReference>
<dbReference type="GO" id="GO:0004719">
    <property type="term" value="F:protein-L-isoaspartate (D-aspartate) O-methyltransferase activity"/>
    <property type="evidence" value="ECO:0007669"/>
    <property type="project" value="UniProtKB-UniRule"/>
</dbReference>
<keyword evidence="6 7" id="KW-0949">S-adenosyl-L-methionine</keyword>
<evidence type="ECO:0000256" key="5">
    <source>
        <dbReference type="ARBA" id="ARBA00022679"/>
    </source>
</evidence>
<protein>
    <recommendedName>
        <fullName evidence="7">Protein-L-isoaspartate O-methyltransferase</fullName>
        <ecNumber evidence="7">2.1.1.77</ecNumber>
    </recommendedName>
    <alternativeName>
        <fullName evidence="7">L-isoaspartyl protein carboxyl methyltransferase</fullName>
    </alternativeName>
    <alternativeName>
        <fullName evidence="7">Protein L-isoaspartyl methyltransferase</fullName>
    </alternativeName>
    <alternativeName>
        <fullName evidence="7">Protein-beta-aspartate methyltransferase</fullName>
        <shortName evidence="7">PIMT</shortName>
    </alternativeName>
</protein>
<dbReference type="CDD" id="cd02440">
    <property type="entry name" value="AdoMet_MTases"/>
    <property type="match status" value="1"/>
</dbReference>
<proteinExistence type="inferred from homology"/>
<evidence type="ECO:0000256" key="1">
    <source>
        <dbReference type="ARBA" id="ARBA00004496"/>
    </source>
</evidence>
<gene>
    <name evidence="9" type="primary">pcm_3</name>
    <name evidence="7" type="synonym">pcm</name>
    <name evidence="9" type="ORF">DSM104635_02802</name>
</gene>
<comment type="catalytic activity">
    <reaction evidence="7">
        <text>[protein]-L-isoaspartate + S-adenosyl-L-methionine = [protein]-L-isoaspartate alpha-methyl ester + S-adenosyl-L-homocysteine</text>
        <dbReference type="Rhea" id="RHEA:12705"/>
        <dbReference type="Rhea" id="RHEA-COMP:12143"/>
        <dbReference type="Rhea" id="RHEA-COMP:12144"/>
        <dbReference type="ChEBI" id="CHEBI:57856"/>
        <dbReference type="ChEBI" id="CHEBI:59789"/>
        <dbReference type="ChEBI" id="CHEBI:90596"/>
        <dbReference type="ChEBI" id="CHEBI:90598"/>
        <dbReference type="EC" id="2.1.1.77"/>
    </reaction>
</comment>
<dbReference type="EMBL" id="CP047045">
    <property type="protein sequence ID" value="QGZ95947.1"/>
    <property type="molecule type" value="Genomic_DNA"/>
</dbReference>
<feature type="active site" evidence="7">
    <location>
        <position position="61"/>
    </location>
</feature>
<accession>A0A6I6MT41</accession>
<sequence>MNYAQARQHMVRTQLKRRGIAAPAVLAAMREVPREAFVPEHLAQHAYEDRPLPIEAGQTISQPFMVAAMIEAAELERGNRVLEIGAGSGYAAAVMSRIAAHVYAIERHAELVEIAAARLKRLGYDTVELHVGDGTEGLPDAAPFDAIIASAGGPFVPQVLKEQLEIGGRLVMPVGDGEQRLLKITRASATHLEEEDLGGVAFVPLIGAHGWKESDHAH</sequence>
<comment type="similarity">
    <text evidence="2 7">Belongs to the methyltransferase superfamily. L-isoaspartyl/D-aspartyl protein methyltransferase family.</text>
</comment>
<keyword evidence="4 7" id="KW-0489">Methyltransferase</keyword>
<evidence type="ECO:0000313" key="9">
    <source>
        <dbReference type="EMBL" id="QGZ95947.1"/>
    </source>
</evidence>
<keyword evidence="10" id="KW-1185">Reference proteome</keyword>
<dbReference type="Proteomes" id="UP000431269">
    <property type="component" value="Chromosome"/>
</dbReference>
<evidence type="ECO:0000256" key="4">
    <source>
        <dbReference type="ARBA" id="ARBA00022603"/>
    </source>
</evidence>
<evidence type="ECO:0000256" key="6">
    <source>
        <dbReference type="ARBA" id="ARBA00022691"/>
    </source>
</evidence>
<dbReference type="InterPro" id="IPR029063">
    <property type="entry name" value="SAM-dependent_MTases_sf"/>
</dbReference>
<evidence type="ECO:0000256" key="3">
    <source>
        <dbReference type="ARBA" id="ARBA00022490"/>
    </source>
</evidence>
<evidence type="ECO:0000313" key="10">
    <source>
        <dbReference type="Proteomes" id="UP000431269"/>
    </source>
</evidence>
<organism evidence="9 10">
    <name type="scientific">Terricaulis silvestris</name>
    <dbReference type="NCBI Taxonomy" id="2686094"/>
    <lineage>
        <taxon>Bacteria</taxon>
        <taxon>Pseudomonadati</taxon>
        <taxon>Pseudomonadota</taxon>
        <taxon>Alphaproteobacteria</taxon>
        <taxon>Caulobacterales</taxon>
        <taxon>Caulobacteraceae</taxon>
        <taxon>Terricaulis</taxon>
    </lineage>
</organism>
<dbReference type="GO" id="GO:0030091">
    <property type="term" value="P:protein repair"/>
    <property type="evidence" value="ECO:0007669"/>
    <property type="project" value="UniProtKB-UniRule"/>
</dbReference>
<keyword evidence="3 7" id="KW-0963">Cytoplasm</keyword>
<dbReference type="SMART" id="SM00650">
    <property type="entry name" value="rADc"/>
    <property type="match status" value="1"/>
</dbReference>
<dbReference type="FunFam" id="3.40.50.150:FF:000010">
    <property type="entry name" value="Protein-L-isoaspartate O-methyltransferase"/>
    <property type="match status" value="1"/>
</dbReference>
<evidence type="ECO:0000259" key="8">
    <source>
        <dbReference type="SMART" id="SM00650"/>
    </source>
</evidence>
<evidence type="ECO:0000256" key="7">
    <source>
        <dbReference type="HAMAP-Rule" id="MF_00090"/>
    </source>
</evidence>
<dbReference type="GO" id="GO:0000179">
    <property type="term" value="F:rRNA (adenine-N6,N6-)-dimethyltransferase activity"/>
    <property type="evidence" value="ECO:0007669"/>
    <property type="project" value="InterPro"/>
</dbReference>
<dbReference type="PANTHER" id="PTHR11579">
    <property type="entry name" value="PROTEIN-L-ISOASPARTATE O-METHYLTRANSFERASE"/>
    <property type="match status" value="1"/>
</dbReference>
<dbReference type="PROSITE" id="PS01279">
    <property type="entry name" value="PCMT"/>
    <property type="match status" value="1"/>
</dbReference>
<comment type="subcellular location">
    <subcellularLocation>
        <location evidence="1 7">Cytoplasm</location>
    </subcellularLocation>
</comment>
<dbReference type="PANTHER" id="PTHR11579:SF0">
    <property type="entry name" value="PROTEIN-L-ISOASPARTATE(D-ASPARTATE) O-METHYLTRANSFERASE"/>
    <property type="match status" value="1"/>
</dbReference>
<dbReference type="InterPro" id="IPR000682">
    <property type="entry name" value="PCMT"/>
</dbReference>
<name>A0A6I6MT41_9CAUL</name>
<dbReference type="Pfam" id="PF01135">
    <property type="entry name" value="PCMT"/>
    <property type="match status" value="1"/>
</dbReference>
<comment type="function">
    <text evidence="7">Catalyzes the methyl esterification of L-isoaspartyl residues in peptides and proteins that result from spontaneous decomposition of normal L-aspartyl and L-asparaginyl residues. It plays a role in the repair and/or degradation of damaged proteins.</text>
</comment>
<keyword evidence="5 7" id="KW-0808">Transferase</keyword>
<dbReference type="NCBIfam" id="TIGR00080">
    <property type="entry name" value="pimt"/>
    <property type="match status" value="1"/>
</dbReference>
<dbReference type="AlphaFoldDB" id="A0A6I6MT41"/>
<dbReference type="RefSeq" id="WP_158766768.1">
    <property type="nucleotide sequence ID" value="NZ_CP047045.1"/>
</dbReference>
<dbReference type="HAMAP" id="MF_00090">
    <property type="entry name" value="PIMT"/>
    <property type="match status" value="1"/>
</dbReference>